<protein>
    <submittedName>
        <fullName evidence="2">Uncharacterized protein</fullName>
    </submittedName>
</protein>
<feature type="transmembrane region" description="Helical" evidence="1">
    <location>
        <begin position="93"/>
        <end position="119"/>
    </location>
</feature>
<organism evidence="2 3">
    <name type="scientific">candidate division WWE3 bacterium CG_4_10_14_0_2_um_filter_41_14</name>
    <dbReference type="NCBI Taxonomy" id="1975072"/>
    <lineage>
        <taxon>Bacteria</taxon>
        <taxon>Katanobacteria</taxon>
    </lineage>
</organism>
<gene>
    <name evidence="2" type="ORF">COY32_00015</name>
</gene>
<keyword evidence="1" id="KW-0472">Membrane</keyword>
<name>A0A2M7TMD4_UNCKA</name>
<feature type="transmembrane region" description="Helical" evidence="1">
    <location>
        <begin position="40"/>
        <end position="62"/>
    </location>
</feature>
<proteinExistence type="predicted"/>
<sequence length="134" mass="15192">MCNIAICAMGFVVIYSTQLKFSIFRTFQTNEKENSALRKIAWSDVLITLWLLCTIFPIVAVGDIIAHQVGEDSIVSLLTVVFMSWNAREPIESTYFLAFFGFVICIPICLRIMMSFLNLAINIIREVRIDGNDS</sequence>
<evidence type="ECO:0000313" key="3">
    <source>
        <dbReference type="Proteomes" id="UP000228920"/>
    </source>
</evidence>
<accession>A0A2M7TMD4</accession>
<reference evidence="3" key="1">
    <citation type="submission" date="2017-09" db="EMBL/GenBank/DDBJ databases">
        <title>Depth-based differentiation of microbial function through sediment-hosted aquifers and enrichment of novel symbionts in the deep terrestrial subsurface.</title>
        <authorList>
            <person name="Probst A.J."/>
            <person name="Ladd B."/>
            <person name="Jarett J.K."/>
            <person name="Geller-Mcgrath D.E."/>
            <person name="Sieber C.M.K."/>
            <person name="Emerson J.B."/>
            <person name="Anantharaman K."/>
            <person name="Thomas B.C."/>
            <person name="Malmstrom R."/>
            <person name="Stieglmeier M."/>
            <person name="Klingl A."/>
            <person name="Woyke T."/>
            <person name="Ryan C.M."/>
            <person name="Banfield J.F."/>
        </authorList>
    </citation>
    <scope>NUCLEOTIDE SEQUENCE [LARGE SCALE GENOMIC DNA]</scope>
</reference>
<dbReference type="AlphaFoldDB" id="A0A2M7TMD4"/>
<dbReference type="EMBL" id="PFNL01000001">
    <property type="protein sequence ID" value="PIZ48346.1"/>
    <property type="molecule type" value="Genomic_DNA"/>
</dbReference>
<comment type="caution">
    <text evidence="2">The sequence shown here is derived from an EMBL/GenBank/DDBJ whole genome shotgun (WGS) entry which is preliminary data.</text>
</comment>
<keyword evidence="1" id="KW-0812">Transmembrane</keyword>
<evidence type="ECO:0000256" key="1">
    <source>
        <dbReference type="SAM" id="Phobius"/>
    </source>
</evidence>
<evidence type="ECO:0000313" key="2">
    <source>
        <dbReference type="EMBL" id="PIZ48346.1"/>
    </source>
</evidence>
<dbReference type="Proteomes" id="UP000228920">
    <property type="component" value="Unassembled WGS sequence"/>
</dbReference>
<keyword evidence="1" id="KW-1133">Transmembrane helix</keyword>